<accession>A0A392MVC3</accession>
<reference evidence="9 10" key="1">
    <citation type="journal article" date="2018" name="Front. Plant Sci.">
        <title>Red Clover (Trifolium pratense) and Zigzag Clover (T. medium) - A Picture of Genomic Similarities and Differences.</title>
        <authorList>
            <person name="Dluhosova J."/>
            <person name="Istvanek J."/>
            <person name="Nedelnik J."/>
            <person name="Repkova J."/>
        </authorList>
    </citation>
    <scope>NUCLEOTIDE SEQUENCE [LARGE SCALE GENOMIC DNA]</scope>
    <source>
        <strain evidence="10">cv. 10/8</strain>
        <tissue evidence="9">Leaf</tissue>
    </source>
</reference>
<comment type="subcellular location">
    <subcellularLocation>
        <location evidence="1">Membrane</location>
        <topology evidence="1">Single-pass membrane protein</topology>
    </subcellularLocation>
</comment>
<comment type="caution">
    <text evidence="9">The sequence shown here is derived from an EMBL/GenBank/DDBJ whole genome shotgun (WGS) entry which is preliminary data.</text>
</comment>
<dbReference type="Pfam" id="PF13855">
    <property type="entry name" value="LRR_8"/>
    <property type="match status" value="1"/>
</dbReference>
<evidence type="ECO:0000256" key="1">
    <source>
        <dbReference type="ARBA" id="ARBA00004167"/>
    </source>
</evidence>
<evidence type="ECO:0000313" key="10">
    <source>
        <dbReference type="Proteomes" id="UP000265520"/>
    </source>
</evidence>
<dbReference type="PANTHER" id="PTHR27008:SF523">
    <property type="entry name" value="LRR RECEPTOR-LIKE KINASE FAMILY PROTEIN"/>
    <property type="match status" value="1"/>
</dbReference>
<dbReference type="FunFam" id="3.80.10.10:FF:000111">
    <property type="entry name" value="LRR receptor-like serine/threonine-protein kinase ERECTA"/>
    <property type="match status" value="1"/>
</dbReference>
<keyword evidence="4" id="KW-0812">Transmembrane</keyword>
<evidence type="ECO:0000256" key="3">
    <source>
        <dbReference type="ARBA" id="ARBA00022614"/>
    </source>
</evidence>
<proteinExistence type="inferred from homology"/>
<evidence type="ECO:0000256" key="4">
    <source>
        <dbReference type="ARBA" id="ARBA00022692"/>
    </source>
</evidence>
<dbReference type="Gene3D" id="3.80.10.10">
    <property type="entry name" value="Ribonuclease Inhibitor"/>
    <property type="match status" value="1"/>
</dbReference>
<gene>
    <name evidence="9" type="ORF">A2U01_0012413</name>
</gene>
<dbReference type="InterPro" id="IPR011009">
    <property type="entry name" value="Kinase-like_dom_sf"/>
</dbReference>
<dbReference type="GO" id="GO:0016301">
    <property type="term" value="F:kinase activity"/>
    <property type="evidence" value="ECO:0007669"/>
    <property type="project" value="UniProtKB-KW"/>
</dbReference>
<dbReference type="Proteomes" id="UP000265520">
    <property type="component" value="Unassembled WGS sequence"/>
</dbReference>
<dbReference type="AlphaFoldDB" id="A0A392MVC3"/>
<evidence type="ECO:0000256" key="6">
    <source>
        <dbReference type="ARBA" id="ARBA00022989"/>
    </source>
</evidence>
<dbReference type="GO" id="GO:0016020">
    <property type="term" value="C:membrane"/>
    <property type="evidence" value="ECO:0007669"/>
    <property type="project" value="UniProtKB-SubCell"/>
</dbReference>
<evidence type="ECO:0000256" key="7">
    <source>
        <dbReference type="ARBA" id="ARBA00023136"/>
    </source>
</evidence>
<dbReference type="EMBL" id="LXQA010020521">
    <property type="protein sequence ID" value="MCH91486.1"/>
    <property type="molecule type" value="Genomic_DNA"/>
</dbReference>
<keyword evidence="3" id="KW-0433">Leucine-rich repeat</keyword>
<feature type="non-terminal residue" evidence="9">
    <location>
        <position position="177"/>
    </location>
</feature>
<evidence type="ECO:0000256" key="8">
    <source>
        <dbReference type="ARBA" id="ARBA00023180"/>
    </source>
</evidence>
<organism evidence="9 10">
    <name type="scientific">Trifolium medium</name>
    <dbReference type="NCBI Taxonomy" id="97028"/>
    <lineage>
        <taxon>Eukaryota</taxon>
        <taxon>Viridiplantae</taxon>
        <taxon>Streptophyta</taxon>
        <taxon>Embryophyta</taxon>
        <taxon>Tracheophyta</taxon>
        <taxon>Spermatophyta</taxon>
        <taxon>Magnoliopsida</taxon>
        <taxon>eudicotyledons</taxon>
        <taxon>Gunneridae</taxon>
        <taxon>Pentapetalae</taxon>
        <taxon>rosids</taxon>
        <taxon>fabids</taxon>
        <taxon>Fabales</taxon>
        <taxon>Fabaceae</taxon>
        <taxon>Papilionoideae</taxon>
        <taxon>50 kb inversion clade</taxon>
        <taxon>NPAAA clade</taxon>
        <taxon>Hologalegina</taxon>
        <taxon>IRL clade</taxon>
        <taxon>Trifolieae</taxon>
        <taxon>Trifolium</taxon>
    </lineage>
</organism>
<dbReference type="InterPro" id="IPR001611">
    <property type="entry name" value="Leu-rich_rpt"/>
</dbReference>
<dbReference type="SUPFAM" id="SSF52058">
    <property type="entry name" value="L domain-like"/>
    <property type="match status" value="1"/>
</dbReference>
<keyword evidence="8" id="KW-0325">Glycoprotein</keyword>
<evidence type="ECO:0000256" key="2">
    <source>
        <dbReference type="ARBA" id="ARBA00009592"/>
    </source>
</evidence>
<keyword evidence="5" id="KW-0677">Repeat</keyword>
<protein>
    <submittedName>
        <fullName evidence="9">Kinase-like protein</fullName>
    </submittedName>
</protein>
<dbReference type="InterPro" id="IPR051809">
    <property type="entry name" value="Plant_receptor-like_S/T_kinase"/>
</dbReference>
<dbReference type="Gene3D" id="3.30.200.20">
    <property type="entry name" value="Phosphorylase Kinase, domain 1"/>
    <property type="match status" value="1"/>
</dbReference>
<evidence type="ECO:0000256" key="5">
    <source>
        <dbReference type="ARBA" id="ARBA00022737"/>
    </source>
</evidence>
<sequence length="177" mass="19466">MLKNIDWLDVSENHLSGEIPRAIGECLSIESLLLQGNSFNGTIPSSLASLKGLRYLDLSRNRFSGSIPDVIQNISGLKYLNISFNLLDGEVPTDDVFGNETQVAMIGNNKLCGAIYLRRKRNQKLSFDSPTIDQLSKVSYQDLHQGTDGFSYRNLIGSGSFGSVYKGNLESEDNIVA</sequence>
<comment type="similarity">
    <text evidence="2">Belongs to the RLP family.</text>
</comment>
<keyword evidence="9" id="KW-0808">Transferase</keyword>
<keyword evidence="7" id="KW-0472">Membrane</keyword>
<dbReference type="PANTHER" id="PTHR27008">
    <property type="entry name" value="OS04G0122200 PROTEIN"/>
    <property type="match status" value="1"/>
</dbReference>
<evidence type="ECO:0000313" key="9">
    <source>
        <dbReference type="EMBL" id="MCH91486.1"/>
    </source>
</evidence>
<dbReference type="Pfam" id="PF00560">
    <property type="entry name" value="LRR_1"/>
    <property type="match status" value="1"/>
</dbReference>
<keyword evidence="10" id="KW-1185">Reference proteome</keyword>
<keyword evidence="9" id="KW-0418">Kinase</keyword>
<dbReference type="InterPro" id="IPR032675">
    <property type="entry name" value="LRR_dom_sf"/>
</dbReference>
<dbReference type="SUPFAM" id="SSF56112">
    <property type="entry name" value="Protein kinase-like (PK-like)"/>
    <property type="match status" value="1"/>
</dbReference>
<keyword evidence="6" id="KW-1133">Transmembrane helix</keyword>
<name>A0A392MVC3_9FABA</name>